<evidence type="ECO:0000313" key="1">
    <source>
        <dbReference type="EMBL" id="CAA6817920.1"/>
    </source>
</evidence>
<dbReference type="EMBL" id="CACVAR010000282">
    <property type="protein sequence ID" value="CAA6817920.1"/>
    <property type="molecule type" value="Genomic_DNA"/>
</dbReference>
<organism evidence="1">
    <name type="scientific">uncultured Sulfurovum sp</name>
    <dbReference type="NCBI Taxonomy" id="269237"/>
    <lineage>
        <taxon>Bacteria</taxon>
        <taxon>Pseudomonadati</taxon>
        <taxon>Campylobacterota</taxon>
        <taxon>Epsilonproteobacteria</taxon>
        <taxon>Campylobacterales</taxon>
        <taxon>Sulfurovaceae</taxon>
        <taxon>Sulfurovum</taxon>
        <taxon>environmental samples</taxon>
    </lineage>
</organism>
<dbReference type="Gene3D" id="3.40.50.150">
    <property type="entry name" value="Vaccinia Virus protein VP39"/>
    <property type="match status" value="1"/>
</dbReference>
<dbReference type="InterPro" id="IPR029063">
    <property type="entry name" value="SAM-dependent_MTases_sf"/>
</dbReference>
<dbReference type="SUPFAM" id="SSF53335">
    <property type="entry name" value="S-adenosyl-L-methionine-dependent methyltransferases"/>
    <property type="match status" value="1"/>
</dbReference>
<sequence length="319" mass="36954">MTISMANTTDTKDASIKYRNSCWSNNTYIPSWVNIEKVELDQFFTQPEVAQKCYDSFIKVLKKDNVNTNDYTFVEPSAGSGSFYDLLPNNSIGLDVMPLHSKVKQQDFLSWKPKNKNKKYLFIGNPPFGYRAWTALLFMNHAAKFGDYIGFILPMAFQSDGKGSPKHRVKGMKLVHSEIIDSDSFYEPSGKKRKVNALWQIWKKGENIIPKRESCSQWVDIFTVDLRKERLCGLEKMDKANFFLQRTYYKEPPSFVKSFSEVKYTCGYGFIIKKDEEKIIKALNEIDWEVNCNLAAHNCRHISMYHIEKALTDKGFINV</sequence>
<reference evidence="1" key="1">
    <citation type="submission" date="2020-01" db="EMBL/GenBank/DDBJ databases">
        <authorList>
            <person name="Meier V. D."/>
            <person name="Meier V D."/>
        </authorList>
    </citation>
    <scope>NUCLEOTIDE SEQUENCE</scope>
    <source>
        <strain evidence="1">HLG_WM_MAG_03</strain>
    </source>
</reference>
<dbReference type="AlphaFoldDB" id="A0A6S6TMR5"/>
<gene>
    <name evidence="1" type="ORF">HELGO_WM49494</name>
</gene>
<name>A0A6S6TMR5_9BACT</name>
<accession>A0A6S6TMR5</accession>
<protein>
    <recommendedName>
        <fullName evidence="2">SAM-dependent methyltransferase</fullName>
    </recommendedName>
</protein>
<evidence type="ECO:0008006" key="2">
    <source>
        <dbReference type="Google" id="ProtNLM"/>
    </source>
</evidence>
<proteinExistence type="predicted"/>